<evidence type="ECO:0000259" key="1">
    <source>
        <dbReference type="Pfam" id="PF04606"/>
    </source>
</evidence>
<organism evidence="2 3">
    <name type="scientific">Desulfovibrio falkowii</name>
    <dbReference type="NCBI Taxonomy" id="3136602"/>
    <lineage>
        <taxon>Bacteria</taxon>
        <taxon>Pseudomonadati</taxon>
        <taxon>Thermodesulfobacteriota</taxon>
        <taxon>Desulfovibrionia</taxon>
        <taxon>Desulfovibrionales</taxon>
        <taxon>Desulfovibrionaceae</taxon>
        <taxon>Desulfovibrio</taxon>
    </lineage>
</organism>
<dbReference type="Pfam" id="PF04606">
    <property type="entry name" value="Ogr_Delta"/>
    <property type="match status" value="1"/>
</dbReference>
<sequence length="90" mass="9719">MPGDAVRIYCDRCASAAFIRKRRDVAPGFTIFYCLCSNVDCAHSFTAELTLGHTISPSALDLPQGAAARMHACTSPREVRQLLLPLAPSP</sequence>
<proteinExistence type="predicted"/>
<reference evidence="2 3" key="1">
    <citation type="journal article" date="2025" name="Int. J. Syst. Evol. Microbiol.">
        <title>Desulfovibrio falkowii sp. nov., Porphyromonas miyakawae sp. nov., Mediterraneibacter flintii sp. nov. and Owariibacterium komagatae gen. nov., sp. nov., isolated from human faeces.</title>
        <authorList>
            <person name="Hamaguchi T."/>
            <person name="Ohara M."/>
            <person name="Hisatomi A."/>
            <person name="Sekiguchi K."/>
            <person name="Takeda J.I."/>
            <person name="Ueyama J."/>
            <person name="Ito M."/>
            <person name="Nishiwaki H."/>
            <person name="Ogi T."/>
            <person name="Hirayama M."/>
            <person name="Ohkuma M."/>
            <person name="Sakamoto M."/>
            <person name="Ohno K."/>
        </authorList>
    </citation>
    <scope>NUCLEOTIDE SEQUENCE [LARGE SCALE GENOMIC DNA]</scope>
    <source>
        <strain evidence="2 3">13CB8C</strain>
    </source>
</reference>
<dbReference type="EMBL" id="BAAFSG010000001">
    <property type="protein sequence ID" value="GAB1254788.1"/>
    <property type="molecule type" value="Genomic_DNA"/>
</dbReference>
<evidence type="ECO:0000313" key="2">
    <source>
        <dbReference type="EMBL" id="GAB1254788.1"/>
    </source>
</evidence>
<dbReference type="Proteomes" id="UP001628192">
    <property type="component" value="Unassembled WGS sequence"/>
</dbReference>
<gene>
    <name evidence="2" type="ORF">Defa_22750</name>
</gene>
<evidence type="ECO:0000313" key="3">
    <source>
        <dbReference type="Proteomes" id="UP001628192"/>
    </source>
</evidence>
<name>A0ABQ0EAU7_9BACT</name>
<keyword evidence="3" id="KW-1185">Reference proteome</keyword>
<comment type="caution">
    <text evidence="2">The sequence shown here is derived from an EMBL/GenBank/DDBJ whole genome shotgun (WGS) entry which is preliminary data.</text>
</comment>
<protein>
    <recommendedName>
        <fullName evidence="1">Zinc finger Ogr/Delta-type domain-containing protein</fullName>
    </recommendedName>
</protein>
<accession>A0ABQ0EAU7</accession>
<dbReference type="InterPro" id="IPR007684">
    <property type="entry name" value="Znf_Ogr/Delta"/>
</dbReference>
<feature type="domain" description="Zinc finger Ogr/Delta-type" evidence="1">
    <location>
        <begin position="10"/>
        <end position="55"/>
    </location>
</feature>